<evidence type="ECO:0000256" key="3">
    <source>
        <dbReference type="ARBA" id="ARBA00022670"/>
    </source>
</evidence>
<dbReference type="Proteomes" id="UP000062519">
    <property type="component" value="Chromosome 2"/>
</dbReference>
<dbReference type="AlphaFoldDB" id="A0A1B4FJS5"/>
<dbReference type="GO" id="GO:0008239">
    <property type="term" value="F:dipeptidyl-peptidase activity"/>
    <property type="evidence" value="ECO:0007669"/>
    <property type="project" value="UniProtKB-UniRule"/>
</dbReference>
<sequence length="733" mass="81187">MRSSASPASFAARSLLFACALATSAAHADEGMWQPPQLPGLANTLEQRGLTLDPHTLSTLTAWPMDAVVSLGFCTASFVSPDGLIVTNHHCGYGVLQYNSTPQNNLIENGFLARQRGEELPADPTQRVYVTEQIRDVTDKIDAALTPGIAGYARYAAIDTAKKRLVRDCEQPGYRCDVYTFSGGYSYQLIRQREIRDVRLVYAPPVSIGKFGGEIDNWMWPRHTGDFSFLRAYVAKDGSAASYSKDNVPYRPAHWLTVNPGGVNAGDFVMVAGYPGRTERYRLADELQNAIEWRYPTEIWMAKDEVAIIAAASRKDPAIGVRYANRVAGLDNMMKNFEGNLDGLAHSSALADKRADEAALDRWLAARPAGGKLDGAGLKADFDALRQLVERQKRLRERNFVGELLSNVGLYQASYKIVRLADEKRKADDIERETGYQKRDEIRIAGEEQRLDRTMDPAVDQQVFVYALERYVKLPADLRLAALDRWLDGASDDTALARKAADLYRGTKLADTATRMHWLDATPAQIAASGDSWLVLMHALMPDLLAYEREQKAIAADDSRLRARYMTALIAFEQSRGHPVYHDANSSLRVTFGTVQGYAPRDAVRYAPFTTVEGIVQKQTGVEPFNASAAQLAAIHARAFDGFASPALGTLPVDFLANLDITGGNSGSPTLDKNGRLVGLAFDGTWEGVSSGWRYKPDMDRSIHVDIRYMLWVMHHLDRADNLLNEMQVNVTH</sequence>
<gene>
    <name evidence="7" type="ORF">WS70_18665</name>
</gene>
<dbReference type="FunFam" id="2.40.10.10:FF:000102">
    <property type="entry name" value="Dipeptidyl-peptidase 7"/>
    <property type="match status" value="1"/>
</dbReference>
<feature type="signal peptide" evidence="6">
    <location>
        <begin position="1"/>
        <end position="28"/>
    </location>
</feature>
<evidence type="ECO:0000256" key="2">
    <source>
        <dbReference type="ARBA" id="ARBA00022438"/>
    </source>
</evidence>
<dbReference type="KEGG" id="buu:WS70_18665"/>
<feature type="chain" id="PRO_5023088324" description="Dipeptidyl-peptidase" evidence="6">
    <location>
        <begin position="29"/>
        <end position="733"/>
    </location>
</feature>
<dbReference type="Gene3D" id="2.40.10.10">
    <property type="entry name" value="Trypsin-like serine proteases"/>
    <property type="match status" value="1"/>
</dbReference>
<keyword evidence="4 6" id="KW-0732">Signal</keyword>
<dbReference type="RefSeq" id="WP_059598620.1">
    <property type="nucleotide sequence ID" value="NZ_CP013387.1"/>
</dbReference>
<evidence type="ECO:0000256" key="5">
    <source>
        <dbReference type="ARBA" id="ARBA00022801"/>
    </source>
</evidence>
<dbReference type="GO" id="GO:0006508">
    <property type="term" value="P:proteolysis"/>
    <property type="evidence" value="ECO:0007669"/>
    <property type="project" value="UniProtKB-KW"/>
</dbReference>
<name>A0A1B4FJS5_9BURK</name>
<accession>A0A1B4FJS5</accession>
<keyword evidence="2 6" id="KW-0031">Aminopeptidase</keyword>
<protein>
    <recommendedName>
        <fullName evidence="6">Dipeptidyl-peptidase</fullName>
        <ecNumber evidence="6">3.4.14.-</ecNumber>
    </recommendedName>
</protein>
<comment type="function">
    <text evidence="6">Catalyzes the removal of dipeptides from the N-terminus of oligopeptides.</text>
</comment>
<evidence type="ECO:0000313" key="7">
    <source>
        <dbReference type="EMBL" id="AOJ03930.1"/>
    </source>
</evidence>
<dbReference type="InterPro" id="IPR043504">
    <property type="entry name" value="Peptidase_S1_PA_chymotrypsin"/>
</dbReference>
<evidence type="ECO:0000256" key="1">
    <source>
        <dbReference type="ARBA" id="ARBA00010491"/>
    </source>
</evidence>
<dbReference type="PANTHER" id="PTHR38469:SF1">
    <property type="entry name" value="PERIPLASMIC PEPTIDASE SUBFAMILY S1B"/>
    <property type="match status" value="1"/>
</dbReference>
<keyword evidence="3 6" id="KW-0645">Protease</keyword>
<evidence type="ECO:0000313" key="8">
    <source>
        <dbReference type="Proteomes" id="UP000062519"/>
    </source>
</evidence>
<dbReference type="EMBL" id="CP013387">
    <property type="protein sequence ID" value="AOJ03930.1"/>
    <property type="molecule type" value="Genomic_DNA"/>
</dbReference>
<dbReference type="InterPro" id="IPR019500">
    <property type="entry name" value="Pep_S46"/>
</dbReference>
<dbReference type="GO" id="GO:0070009">
    <property type="term" value="F:serine-type aminopeptidase activity"/>
    <property type="evidence" value="ECO:0007669"/>
    <property type="project" value="UniProtKB-UniRule"/>
</dbReference>
<proteinExistence type="inferred from homology"/>
<keyword evidence="8" id="KW-1185">Reference proteome</keyword>
<dbReference type="EC" id="3.4.14.-" evidence="6"/>
<dbReference type="SUPFAM" id="SSF50494">
    <property type="entry name" value="Trypsin-like serine proteases"/>
    <property type="match status" value="1"/>
</dbReference>
<dbReference type="GO" id="GO:0043171">
    <property type="term" value="P:peptide catabolic process"/>
    <property type="evidence" value="ECO:0007669"/>
    <property type="project" value="UniProtKB-UniRule"/>
</dbReference>
<dbReference type="PANTHER" id="PTHR38469">
    <property type="entry name" value="PERIPLASMIC PEPTIDASE SUBFAMILY S1B"/>
    <property type="match status" value="1"/>
</dbReference>
<comment type="similarity">
    <text evidence="1 6">Belongs to the peptidase S46 family.</text>
</comment>
<reference evidence="7 8" key="1">
    <citation type="submission" date="2015-12" db="EMBL/GenBank/DDBJ databases">
        <title>Diversity of Burkholderia near neighbor genomes.</title>
        <authorList>
            <person name="Sahl J."/>
            <person name="Wagner D."/>
            <person name="Keim P."/>
        </authorList>
    </citation>
    <scope>NUCLEOTIDE SEQUENCE [LARGE SCALE GENOMIC DNA]</scope>
    <source>
        <strain evidence="7 8">BDU6</strain>
    </source>
</reference>
<evidence type="ECO:0000256" key="4">
    <source>
        <dbReference type="ARBA" id="ARBA00022729"/>
    </source>
</evidence>
<dbReference type="Pfam" id="PF10459">
    <property type="entry name" value="Peptidase_S46"/>
    <property type="match status" value="1"/>
</dbReference>
<keyword evidence="5 6" id="KW-0378">Hydrolase</keyword>
<organism evidence="7 8">
    <name type="scientific">Burkholderia mayonis</name>
    <dbReference type="NCBI Taxonomy" id="1385591"/>
    <lineage>
        <taxon>Bacteria</taxon>
        <taxon>Pseudomonadati</taxon>
        <taxon>Pseudomonadota</taxon>
        <taxon>Betaproteobacteria</taxon>
        <taxon>Burkholderiales</taxon>
        <taxon>Burkholderiaceae</taxon>
        <taxon>Burkholderia</taxon>
        <taxon>pseudomallei group</taxon>
    </lineage>
</organism>
<dbReference type="InterPro" id="IPR009003">
    <property type="entry name" value="Peptidase_S1_PA"/>
</dbReference>
<keyword evidence="6" id="KW-0720">Serine protease</keyword>
<evidence type="ECO:0000256" key="6">
    <source>
        <dbReference type="RuleBase" id="RU366067"/>
    </source>
</evidence>